<dbReference type="InterPro" id="IPR000210">
    <property type="entry name" value="BTB/POZ_dom"/>
</dbReference>
<dbReference type="PROSITE" id="PS50097">
    <property type="entry name" value="BTB"/>
    <property type="match status" value="1"/>
</dbReference>
<organism evidence="3 4">
    <name type="scientific">Leersia perrieri</name>
    <dbReference type="NCBI Taxonomy" id="77586"/>
    <lineage>
        <taxon>Eukaryota</taxon>
        <taxon>Viridiplantae</taxon>
        <taxon>Streptophyta</taxon>
        <taxon>Embryophyta</taxon>
        <taxon>Tracheophyta</taxon>
        <taxon>Spermatophyta</taxon>
        <taxon>Magnoliopsida</taxon>
        <taxon>Liliopsida</taxon>
        <taxon>Poales</taxon>
        <taxon>Poaceae</taxon>
        <taxon>BOP clade</taxon>
        <taxon>Oryzoideae</taxon>
        <taxon>Oryzeae</taxon>
        <taxon>Oryzinae</taxon>
        <taxon>Leersia</taxon>
    </lineage>
</organism>
<feature type="domain" description="BTB" evidence="2">
    <location>
        <begin position="24"/>
        <end position="94"/>
    </location>
</feature>
<dbReference type="EnsemblPlants" id="LPERR02G05530.1">
    <property type="protein sequence ID" value="LPERR02G05530.1"/>
    <property type="gene ID" value="LPERR02G05530"/>
</dbReference>
<comment type="pathway">
    <text evidence="1">Protein modification; protein ubiquitination.</text>
</comment>
<dbReference type="Proteomes" id="UP000032180">
    <property type="component" value="Chromosome 2"/>
</dbReference>
<dbReference type="HOGENOM" id="CLU_025834_2_0_1"/>
<dbReference type="eggNOG" id="KOG0968">
    <property type="taxonomic scope" value="Eukaryota"/>
</dbReference>
<dbReference type="UniPathway" id="UPA00143"/>
<reference evidence="3 4" key="1">
    <citation type="submission" date="2012-08" db="EMBL/GenBank/DDBJ databases">
        <title>Oryza genome evolution.</title>
        <authorList>
            <person name="Wing R.A."/>
        </authorList>
    </citation>
    <scope>NUCLEOTIDE SEQUENCE</scope>
</reference>
<dbReference type="PANTHER" id="PTHR31060:SF30">
    <property type="entry name" value="OS07G0668800 PROTEIN"/>
    <property type="match status" value="1"/>
</dbReference>
<dbReference type="PANTHER" id="PTHR31060">
    <property type="entry name" value="OSJNBA0011J08.25 PROTEIN-RELATED"/>
    <property type="match status" value="1"/>
</dbReference>
<dbReference type="STRING" id="77586.A0A0D9VD13"/>
<name>A0A0D9VD13_9ORYZ</name>
<dbReference type="GO" id="GO:0016567">
    <property type="term" value="P:protein ubiquitination"/>
    <property type="evidence" value="ECO:0007669"/>
    <property type="project" value="UniProtKB-UniPathway"/>
</dbReference>
<dbReference type="InterPro" id="IPR038920">
    <property type="entry name" value="At3g05675-like"/>
</dbReference>
<reference evidence="3" key="3">
    <citation type="submission" date="2015-04" db="UniProtKB">
        <authorList>
            <consortium name="EnsemblPlants"/>
        </authorList>
    </citation>
    <scope>IDENTIFICATION</scope>
</reference>
<keyword evidence="4" id="KW-1185">Reference proteome</keyword>
<sequence length="579" mass="64548">MRDSEKRGTTRAVCRPKIGDLETSDVVVRLRTPEGRDEWLYCHSGVLAAGSGYFSDRLSDEWPTCQILGSRYCVEVYCQEPDLSSHVTVLRLLYAAAGCGGGDPCSRFGVRGSLGILQAAVHLACPQIAGDCVNYLESAPWDEADEEEILRTIPCLGPDYECVLARLRPIDPAPVTGIFLSAFRHATSSMNSLSSELKSAAQEQLEYMLTEDDDAPLLVFEDDTVKSQVKDCVAGLLNRFSGFMSSILNKKPKEGGDCEFQKELHCLVSDVSWVCQILSKLEMMKCIAVYWVGVSLDVVEVVDNVCGEIGDCLKTRLKVIEVSAKVLEAIAFGNVVIPTEKRCGVVNVWIDFARRIKPLVDQPERDDDDDDDENGDAEVPKINLDSEVWQSLESAVVSIVLTLPSNSQADILSDWLQSKHAKYPDLTEAFEVWCYRSKVAKRRLSFLSHINRICGHCGGADWIVESGVKCISLACPVFYERRKIQRELKIEPERENRLACLCYLSDKILNHGSSVHGDQRLPARSEQFLARQLDDSDGTGRIVLPLISLEIESEASATVFWRSKWAIKSLSCQKRMMDR</sequence>
<proteinExistence type="predicted"/>
<accession>A0A0D9VD13</accession>
<dbReference type="Gramene" id="LPERR02G05530.1">
    <property type="protein sequence ID" value="LPERR02G05530.1"/>
    <property type="gene ID" value="LPERR02G05530"/>
</dbReference>
<evidence type="ECO:0000313" key="4">
    <source>
        <dbReference type="Proteomes" id="UP000032180"/>
    </source>
</evidence>
<evidence type="ECO:0000313" key="3">
    <source>
        <dbReference type="EnsemblPlants" id="LPERR02G05530.1"/>
    </source>
</evidence>
<evidence type="ECO:0000259" key="2">
    <source>
        <dbReference type="PROSITE" id="PS50097"/>
    </source>
</evidence>
<evidence type="ECO:0000256" key="1">
    <source>
        <dbReference type="ARBA" id="ARBA00004906"/>
    </source>
</evidence>
<dbReference type="AlphaFoldDB" id="A0A0D9VD13"/>
<protein>
    <recommendedName>
        <fullName evidence="2">BTB domain-containing protein</fullName>
    </recommendedName>
</protein>
<reference evidence="4" key="2">
    <citation type="submission" date="2013-12" db="EMBL/GenBank/DDBJ databases">
        <authorList>
            <person name="Yu Y."/>
            <person name="Lee S."/>
            <person name="de Baynast K."/>
            <person name="Wissotski M."/>
            <person name="Liu L."/>
            <person name="Talag J."/>
            <person name="Goicoechea J."/>
            <person name="Angelova A."/>
            <person name="Jetty R."/>
            <person name="Kudrna D."/>
            <person name="Golser W."/>
            <person name="Rivera L."/>
            <person name="Zhang J."/>
            <person name="Wing R."/>
        </authorList>
    </citation>
    <scope>NUCLEOTIDE SEQUENCE</scope>
</reference>